<evidence type="ECO:0000256" key="1">
    <source>
        <dbReference type="ARBA" id="ARBA00023002"/>
    </source>
</evidence>
<keyword evidence="1" id="KW-0560">Oxidoreductase</keyword>
<organism evidence="2 3">
    <name type="scientific">Sporothrix eucalyptigena</name>
    <dbReference type="NCBI Taxonomy" id="1812306"/>
    <lineage>
        <taxon>Eukaryota</taxon>
        <taxon>Fungi</taxon>
        <taxon>Dikarya</taxon>
        <taxon>Ascomycota</taxon>
        <taxon>Pezizomycotina</taxon>
        <taxon>Sordariomycetes</taxon>
        <taxon>Sordariomycetidae</taxon>
        <taxon>Ophiostomatales</taxon>
        <taxon>Ophiostomataceae</taxon>
        <taxon>Sporothrix</taxon>
    </lineage>
</organism>
<accession>A0ABP0BZA2</accession>
<dbReference type="PANTHER" id="PTHR43157:SF35">
    <property type="entry name" value="DEHYDROGENASE_REDUCTASE FAMILY PROTEIN, PUTATIVE-RELATED"/>
    <property type="match status" value="1"/>
</dbReference>
<proteinExistence type="predicted"/>
<dbReference type="PANTHER" id="PTHR43157">
    <property type="entry name" value="PHOSPHATIDYLINOSITOL-GLYCAN BIOSYNTHESIS CLASS F PROTEIN-RELATED"/>
    <property type="match status" value="1"/>
</dbReference>
<dbReference type="EMBL" id="CAWUHD010000054">
    <property type="protein sequence ID" value="CAK7224361.1"/>
    <property type="molecule type" value="Genomic_DNA"/>
</dbReference>
<evidence type="ECO:0008006" key="4">
    <source>
        <dbReference type="Google" id="ProtNLM"/>
    </source>
</evidence>
<evidence type="ECO:0000313" key="3">
    <source>
        <dbReference type="Proteomes" id="UP001642482"/>
    </source>
</evidence>
<gene>
    <name evidence="2" type="ORF">SEUCBS140593_005548</name>
</gene>
<dbReference type="Pfam" id="PF00106">
    <property type="entry name" value="adh_short"/>
    <property type="match status" value="1"/>
</dbReference>
<comment type="caution">
    <text evidence="2">The sequence shown here is derived from an EMBL/GenBank/DDBJ whole genome shotgun (WGS) entry which is preliminary data.</text>
</comment>
<dbReference type="Proteomes" id="UP001642482">
    <property type="component" value="Unassembled WGS sequence"/>
</dbReference>
<dbReference type="PRINTS" id="PR00081">
    <property type="entry name" value="GDHRDH"/>
</dbReference>
<protein>
    <recommendedName>
        <fullName evidence="4">Short-chain dehydrogenase/reductase family protein</fullName>
    </recommendedName>
</protein>
<dbReference type="InterPro" id="IPR036291">
    <property type="entry name" value="NAD(P)-bd_dom_sf"/>
</dbReference>
<dbReference type="Gene3D" id="3.40.50.720">
    <property type="entry name" value="NAD(P)-binding Rossmann-like Domain"/>
    <property type="match status" value="1"/>
</dbReference>
<dbReference type="SUPFAM" id="SSF51735">
    <property type="entry name" value="NAD(P)-binding Rossmann-fold domains"/>
    <property type="match status" value="1"/>
</dbReference>
<sequence length="346" mass="37293">MSALLEKDAPTQAGMLYNVRRQLFQSVPPVPVDLRLDGKTVLVTGANVGLGLACARYFLQMGAARLVMAVRSVDKGEAAASPLRKDFPSAQIDVWPLDLARPSSVTAFAARCVADLGRLHVAVLNAGLGKEVFERTPEARKRETTLQVNYLSTALLALLLLPVLKPRDGSTEAGRLTLITSDAALGEKLPVVPPGKTLLDALDDPAVFQGFPQYAKTKLILCMFVAKLAADIVDPADVIVNTCNPGATKGTAFLTDIDSWVVKAVMNTLFAVLGRHPEDAARAYVHASLVLGAESHGSFTDWKVRCWPVALYSECGRKTMDQLWEETLEELGFAGVVDVLNAVKRK</sequence>
<name>A0ABP0BZA2_9PEZI</name>
<dbReference type="InterPro" id="IPR002347">
    <property type="entry name" value="SDR_fam"/>
</dbReference>
<keyword evidence="3" id="KW-1185">Reference proteome</keyword>
<evidence type="ECO:0000313" key="2">
    <source>
        <dbReference type="EMBL" id="CAK7224361.1"/>
    </source>
</evidence>
<reference evidence="2 3" key="1">
    <citation type="submission" date="2024-01" db="EMBL/GenBank/DDBJ databases">
        <authorList>
            <person name="Allen C."/>
            <person name="Tagirdzhanova G."/>
        </authorList>
    </citation>
    <scope>NUCLEOTIDE SEQUENCE [LARGE SCALE GENOMIC DNA]</scope>
</reference>